<dbReference type="InterPro" id="IPR027417">
    <property type="entry name" value="P-loop_NTPase"/>
</dbReference>
<dbReference type="EMBL" id="JAMBQA010000008">
    <property type="protein sequence ID" value="MDG0846981.1"/>
    <property type="molecule type" value="Genomic_DNA"/>
</dbReference>
<evidence type="ECO:0000256" key="9">
    <source>
        <dbReference type="ARBA" id="ARBA00034808"/>
    </source>
</evidence>
<comment type="caution">
    <text evidence="13">The sequence shown here is derived from an EMBL/GenBank/DDBJ whole genome shotgun (WGS) entry which is preliminary data.</text>
</comment>
<evidence type="ECO:0000256" key="7">
    <source>
        <dbReference type="ARBA" id="ARBA00023235"/>
    </source>
</evidence>
<evidence type="ECO:0000256" key="8">
    <source>
        <dbReference type="ARBA" id="ARBA00034617"/>
    </source>
</evidence>
<dbReference type="InterPro" id="IPR014016">
    <property type="entry name" value="UvrD-like_ATP-bd"/>
</dbReference>
<dbReference type="GO" id="GO:0005524">
    <property type="term" value="F:ATP binding"/>
    <property type="evidence" value="ECO:0007669"/>
    <property type="project" value="UniProtKB-UniRule"/>
</dbReference>
<evidence type="ECO:0000256" key="4">
    <source>
        <dbReference type="ARBA" id="ARBA00022806"/>
    </source>
</evidence>
<dbReference type="GO" id="GO:0003677">
    <property type="term" value="F:DNA binding"/>
    <property type="evidence" value="ECO:0007669"/>
    <property type="project" value="UniProtKB-KW"/>
</dbReference>
<dbReference type="Gene3D" id="1.10.486.10">
    <property type="entry name" value="PCRA, domain 4"/>
    <property type="match status" value="1"/>
</dbReference>
<keyword evidence="4 11" id="KW-0347">Helicase</keyword>
<sequence>MIDIQTMEEKIGLSFSDEQKPIIEWKDNPLAVIACAGSGKTTTIELNMLYKVLNYDIDPQKILCITFSKRAQLDMDERYDNLYQKLVDLPPVDRPTFTTFHALFKNILEYFKGYKYRVVSMNKYKYQLMQSINFNSDNQYDINELIESIGNYRSSLINTLESSDGLEGIDSVPQTMDFTYTEYKNVISTYLDIKAQHNEIDFEDMQSLLLQMLEDDTKRAEVIRFFNNVFEHVYIDEFQDISPIQHAIVDIMLNEDYKHFTVIGDDDQSIYKFRGSSSDFILQFPKSVLESQTLYLSTNYRCRTNILANVQTSIQANKKRFVKEIKPFTKGGTLGIVKDKPNFEQICTYIKEDVENKGIEYASKYFAVLGRTKFQLSLMADSLLERQIGVRFKDKSEALQMSKYYQEIFNVIKMIKQNDVTCIRKCAYKTVRGMAKKAADKIANEVEITGEYWFDILKRMRKGNSKLDGIERNVEDIRKGRNLDKLLSAVFDVLKDFYKNMSKKGSKNFEYFKDTINYLLEVAASKKYTYIQFVENEREKVRHINDNIATQSGIPIMTFHGSKGLEFENVYLIGVDNKYVPNAASLQLDIENKRVYDCLSNFEEERRLFYVACTRAKRKLFISYSTKRPSVFVHELKDMDNHRISTVLDAIDDKIAKYDFAKLIYNDKGSYTQHVTHQSKGYISKKLENQLKHLLKTKTVKNKKKRKDYKFN</sequence>
<accession>A0A9X4L563</accession>
<proteinExistence type="inferred from homology"/>
<gene>
    <name evidence="13" type="ORF">M4L89_12160</name>
</gene>
<dbReference type="Gene3D" id="1.10.10.160">
    <property type="match status" value="1"/>
</dbReference>
<evidence type="ECO:0000256" key="6">
    <source>
        <dbReference type="ARBA" id="ARBA00023125"/>
    </source>
</evidence>
<evidence type="ECO:0000313" key="13">
    <source>
        <dbReference type="EMBL" id="MDG0846981.1"/>
    </source>
</evidence>
<keyword evidence="14" id="KW-1185">Reference proteome</keyword>
<dbReference type="InterPro" id="IPR013986">
    <property type="entry name" value="DExx_box_DNA_helicase_dom_sf"/>
</dbReference>
<feature type="domain" description="UvrD-like helicase ATP-binding" evidence="12">
    <location>
        <begin position="13"/>
        <end position="303"/>
    </location>
</feature>
<evidence type="ECO:0000256" key="3">
    <source>
        <dbReference type="ARBA" id="ARBA00022801"/>
    </source>
</evidence>
<feature type="binding site" evidence="11">
    <location>
        <begin position="34"/>
        <end position="41"/>
    </location>
    <ligand>
        <name>ATP</name>
        <dbReference type="ChEBI" id="CHEBI:30616"/>
    </ligand>
</feature>
<comment type="catalytic activity">
    <reaction evidence="10">
        <text>ATP + H2O = ADP + phosphate + H(+)</text>
        <dbReference type="Rhea" id="RHEA:13065"/>
        <dbReference type="ChEBI" id="CHEBI:15377"/>
        <dbReference type="ChEBI" id="CHEBI:15378"/>
        <dbReference type="ChEBI" id="CHEBI:30616"/>
        <dbReference type="ChEBI" id="CHEBI:43474"/>
        <dbReference type="ChEBI" id="CHEBI:456216"/>
        <dbReference type="EC" id="5.6.2.4"/>
    </reaction>
</comment>
<evidence type="ECO:0000256" key="11">
    <source>
        <dbReference type="PROSITE-ProRule" id="PRU00560"/>
    </source>
</evidence>
<dbReference type="EC" id="5.6.2.4" evidence="9"/>
<keyword evidence="7" id="KW-0413">Isomerase</keyword>
<name>A0A9X4L563_9STAP</name>
<dbReference type="CDD" id="cd17932">
    <property type="entry name" value="DEXQc_UvrD"/>
    <property type="match status" value="1"/>
</dbReference>
<dbReference type="GO" id="GO:0043138">
    <property type="term" value="F:3'-5' DNA helicase activity"/>
    <property type="evidence" value="ECO:0007669"/>
    <property type="project" value="UniProtKB-EC"/>
</dbReference>
<keyword evidence="5 11" id="KW-0067">ATP-binding</keyword>
<evidence type="ECO:0000256" key="10">
    <source>
        <dbReference type="ARBA" id="ARBA00048988"/>
    </source>
</evidence>
<dbReference type="PROSITE" id="PS51198">
    <property type="entry name" value="UVRD_HELICASE_ATP_BIND"/>
    <property type="match status" value="1"/>
</dbReference>
<evidence type="ECO:0000256" key="2">
    <source>
        <dbReference type="ARBA" id="ARBA00022741"/>
    </source>
</evidence>
<dbReference type="AlphaFoldDB" id="A0A9X4L563"/>
<dbReference type="PANTHER" id="PTHR11070">
    <property type="entry name" value="UVRD / RECB / PCRA DNA HELICASE FAMILY MEMBER"/>
    <property type="match status" value="1"/>
</dbReference>
<evidence type="ECO:0000256" key="5">
    <source>
        <dbReference type="ARBA" id="ARBA00022840"/>
    </source>
</evidence>
<protein>
    <recommendedName>
        <fullName evidence="9">DNA 3'-5' helicase</fullName>
        <ecNumber evidence="9">5.6.2.4</ecNumber>
    </recommendedName>
</protein>
<reference evidence="13" key="1">
    <citation type="submission" date="2022-05" db="EMBL/GenBank/DDBJ databases">
        <title>Comparative genomics of Staphylococcus equorum isolates.</title>
        <authorList>
            <person name="Luelf R.H."/>
        </authorList>
    </citation>
    <scope>NUCLEOTIDE SEQUENCE</scope>
    <source>
        <strain evidence="13">TMW 2.2497</strain>
    </source>
</reference>
<dbReference type="GO" id="GO:0000725">
    <property type="term" value="P:recombinational repair"/>
    <property type="evidence" value="ECO:0007669"/>
    <property type="project" value="TreeGrafter"/>
</dbReference>
<evidence type="ECO:0000256" key="1">
    <source>
        <dbReference type="ARBA" id="ARBA00009922"/>
    </source>
</evidence>
<dbReference type="Proteomes" id="UP001152422">
    <property type="component" value="Unassembled WGS sequence"/>
</dbReference>
<dbReference type="SUPFAM" id="SSF52540">
    <property type="entry name" value="P-loop containing nucleoside triphosphate hydrolases"/>
    <property type="match status" value="1"/>
</dbReference>
<organism evidence="13 14">
    <name type="scientific">Staphylococcus equorum</name>
    <dbReference type="NCBI Taxonomy" id="246432"/>
    <lineage>
        <taxon>Bacteria</taxon>
        <taxon>Bacillati</taxon>
        <taxon>Bacillota</taxon>
        <taxon>Bacilli</taxon>
        <taxon>Bacillales</taxon>
        <taxon>Staphylococcaceae</taxon>
        <taxon>Staphylococcus</taxon>
    </lineage>
</organism>
<comment type="catalytic activity">
    <reaction evidence="8">
        <text>Couples ATP hydrolysis with the unwinding of duplex DNA by translocating in the 3'-5' direction.</text>
        <dbReference type="EC" id="5.6.2.4"/>
    </reaction>
</comment>
<dbReference type="Pfam" id="PF00580">
    <property type="entry name" value="UvrD-helicase"/>
    <property type="match status" value="1"/>
</dbReference>
<evidence type="ECO:0000313" key="14">
    <source>
        <dbReference type="Proteomes" id="UP001152422"/>
    </source>
</evidence>
<dbReference type="Pfam" id="PF13361">
    <property type="entry name" value="UvrD_C"/>
    <property type="match status" value="1"/>
</dbReference>
<keyword evidence="6" id="KW-0238">DNA-binding</keyword>
<dbReference type="Gene3D" id="3.40.50.300">
    <property type="entry name" value="P-loop containing nucleotide triphosphate hydrolases"/>
    <property type="match status" value="2"/>
</dbReference>
<keyword evidence="2 11" id="KW-0547">Nucleotide-binding</keyword>
<dbReference type="PANTHER" id="PTHR11070:SF2">
    <property type="entry name" value="ATP-DEPENDENT DNA HELICASE SRS2"/>
    <property type="match status" value="1"/>
</dbReference>
<dbReference type="InterPro" id="IPR014017">
    <property type="entry name" value="DNA_helicase_UvrD-like_C"/>
</dbReference>
<dbReference type="RefSeq" id="WP_277583529.1">
    <property type="nucleotide sequence ID" value="NZ_JAMBPY010000008.1"/>
</dbReference>
<dbReference type="GO" id="GO:0016787">
    <property type="term" value="F:hydrolase activity"/>
    <property type="evidence" value="ECO:0007669"/>
    <property type="project" value="UniProtKB-UniRule"/>
</dbReference>
<dbReference type="InterPro" id="IPR000212">
    <property type="entry name" value="DNA_helicase_UvrD/REP"/>
</dbReference>
<comment type="similarity">
    <text evidence="1">Belongs to the helicase family. UvrD subfamily.</text>
</comment>
<evidence type="ECO:0000259" key="12">
    <source>
        <dbReference type="PROSITE" id="PS51198"/>
    </source>
</evidence>
<keyword evidence="3 11" id="KW-0378">Hydrolase</keyword>